<dbReference type="STRING" id="670482.SAMN04488542_1312"/>
<reference evidence="2 3" key="1">
    <citation type="submission" date="2016-10" db="EMBL/GenBank/DDBJ databases">
        <authorList>
            <person name="de Groot N.N."/>
        </authorList>
    </citation>
    <scope>NUCLEOTIDE SEQUENCE [LARGE SCALE GENOMIC DNA]</scope>
    <source>
        <strain evidence="2 3">DSM 28129</strain>
    </source>
</reference>
<protein>
    <submittedName>
        <fullName evidence="2">Uncharacterized protein</fullName>
    </submittedName>
</protein>
<evidence type="ECO:0000313" key="2">
    <source>
        <dbReference type="EMBL" id="SDG24175.1"/>
    </source>
</evidence>
<sequence length="57" mass="6055">MMTAKKYSAALLALSLTLGGGATYAATENAPNQNIQNTDQHSYVKLATTNTYLSHHG</sequence>
<dbReference type="AlphaFoldDB" id="A0A1G7SM87"/>
<name>A0A1G7SM87_9BACL</name>
<feature type="signal peptide" evidence="1">
    <location>
        <begin position="1"/>
        <end position="25"/>
    </location>
</feature>
<evidence type="ECO:0000256" key="1">
    <source>
        <dbReference type="SAM" id="SignalP"/>
    </source>
</evidence>
<accession>A0A1G7SM87</accession>
<keyword evidence="1" id="KW-0732">Signal</keyword>
<dbReference type="EMBL" id="FNBG01000031">
    <property type="protein sequence ID" value="SDG24175.1"/>
    <property type="molecule type" value="Genomic_DNA"/>
</dbReference>
<evidence type="ECO:0000313" key="3">
    <source>
        <dbReference type="Proteomes" id="UP000198972"/>
    </source>
</evidence>
<proteinExistence type="predicted"/>
<keyword evidence="3" id="KW-1185">Reference proteome</keyword>
<feature type="chain" id="PRO_5011769888" evidence="1">
    <location>
        <begin position="26"/>
        <end position="57"/>
    </location>
</feature>
<dbReference type="RefSeq" id="WP_175471485.1">
    <property type="nucleotide sequence ID" value="NZ_FNBG01000031.1"/>
</dbReference>
<gene>
    <name evidence="2" type="ORF">SAMN04488542_1312</name>
</gene>
<organism evidence="2 3">
    <name type="scientific">Fontibacillus panacisegetis</name>
    <dbReference type="NCBI Taxonomy" id="670482"/>
    <lineage>
        <taxon>Bacteria</taxon>
        <taxon>Bacillati</taxon>
        <taxon>Bacillota</taxon>
        <taxon>Bacilli</taxon>
        <taxon>Bacillales</taxon>
        <taxon>Paenibacillaceae</taxon>
        <taxon>Fontibacillus</taxon>
    </lineage>
</organism>
<dbReference type="Proteomes" id="UP000198972">
    <property type="component" value="Unassembled WGS sequence"/>
</dbReference>